<dbReference type="Gene3D" id="3.90.190.20">
    <property type="entry name" value="Mur ligase, C-terminal domain"/>
    <property type="match status" value="1"/>
</dbReference>
<name>A0A1F5K3S2_9BACT</name>
<keyword evidence="2" id="KW-0547">Nucleotide-binding</keyword>
<comment type="caution">
    <text evidence="5">The sequence shown here is derived from an EMBL/GenBank/DDBJ whole genome shotgun (WGS) entry which is preliminary data.</text>
</comment>
<sequence length="424" mass="48499">MSKLIKRFLYFPLAYYFRFFAQIQLAIWKPKIIVVTGSSGKTTLLHLLESQLGQQARYSHQANSTYGIPFDILGLKRISLTPGEWPYLFLATPFKAFKKPYPEKLYIVEADCDRPGEGQFLASLLKPEVTLWTGSSRTHSANFDRLVAEKKFSTVEEAISNEFGFFLEYTGKLAIVNGDSNPISQQLHRLKAPVDIIRKKGQLKSYQVDGEGTKFNMGKYRYQIHALLPEEVFYSIVMAKVLLEYLNMRLDPNFSKFSLPPGRSSVFKGIKNTTIIDSSYNATLDGMSAILKMFDFYPAKNKWVVLGDMIEQGSKEEEEHEKLAELIPPLKLSKIILMGPRVSKYTYPRLKGLIGNSTSIEKFTLPKEALDYILTNIKGGEVILFKGARFMEGVVEHLLLDKNDISKLCRREKIWQTRREKWGL</sequence>
<organism evidence="5 6">
    <name type="scientific">Candidatus Daviesbacteria bacterium RIFCSPHIGHO2_12_FULL_43_11</name>
    <dbReference type="NCBI Taxonomy" id="1797780"/>
    <lineage>
        <taxon>Bacteria</taxon>
        <taxon>Candidatus Daviesiibacteriota</taxon>
    </lineage>
</organism>
<evidence type="ECO:0000256" key="3">
    <source>
        <dbReference type="ARBA" id="ARBA00022840"/>
    </source>
</evidence>
<dbReference type="InterPro" id="IPR036565">
    <property type="entry name" value="Mur-like_cat_sf"/>
</dbReference>
<dbReference type="Proteomes" id="UP000176405">
    <property type="component" value="Unassembled WGS sequence"/>
</dbReference>
<evidence type="ECO:0000256" key="1">
    <source>
        <dbReference type="ARBA" id="ARBA00022598"/>
    </source>
</evidence>
<dbReference type="STRING" id="1797780.A3E45_05185"/>
<dbReference type="InterPro" id="IPR004101">
    <property type="entry name" value="Mur_ligase_C"/>
</dbReference>
<dbReference type="InterPro" id="IPR036615">
    <property type="entry name" value="Mur_ligase_C_dom_sf"/>
</dbReference>
<evidence type="ECO:0000313" key="6">
    <source>
        <dbReference type="Proteomes" id="UP000176405"/>
    </source>
</evidence>
<proteinExistence type="predicted"/>
<evidence type="ECO:0000256" key="2">
    <source>
        <dbReference type="ARBA" id="ARBA00022741"/>
    </source>
</evidence>
<dbReference type="SUPFAM" id="SSF53244">
    <property type="entry name" value="MurD-like peptide ligases, peptide-binding domain"/>
    <property type="match status" value="1"/>
</dbReference>
<dbReference type="GO" id="GO:0005524">
    <property type="term" value="F:ATP binding"/>
    <property type="evidence" value="ECO:0007669"/>
    <property type="project" value="UniProtKB-KW"/>
</dbReference>
<dbReference type="AlphaFoldDB" id="A0A1F5K3S2"/>
<dbReference type="GO" id="GO:0016881">
    <property type="term" value="F:acid-amino acid ligase activity"/>
    <property type="evidence" value="ECO:0007669"/>
    <property type="project" value="InterPro"/>
</dbReference>
<dbReference type="Pfam" id="PF02875">
    <property type="entry name" value="Mur_ligase_C"/>
    <property type="match status" value="1"/>
</dbReference>
<gene>
    <name evidence="5" type="ORF">A3E45_05185</name>
</gene>
<dbReference type="SUPFAM" id="SSF53623">
    <property type="entry name" value="MurD-like peptide ligases, catalytic domain"/>
    <property type="match status" value="1"/>
</dbReference>
<reference evidence="5 6" key="1">
    <citation type="journal article" date="2016" name="Nat. Commun.">
        <title>Thousands of microbial genomes shed light on interconnected biogeochemical processes in an aquifer system.</title>
        <authorList>
            <person name="Anantharaman K."/>
            <person name="Brown C.T."/>
            <person name="Hug L.A."/>
            <person name="Sharon I."/>
            <person name="Castelle C.J."/>
            <person name="Probst A.J."/>
            <person name="Thomas B.C."/>
            <person name="Singh A."/>
            <person name="Wilkins M.J."/>
            <person name="Karaoz U."/>
            <person name="Brodie E.L."/>
            <person name="Williams K.H."/>
            <person name="Hubbard S.S."/>
            <person name="Banfield J.F."/>
        </authorList>
    </citation>
    <scope>NUCLEOTIDE SEQUENCE [LARGE SCALE GENOMIC DNA]</scope>
</reference>
<dbReference type="PANTHER" id="PTHR43024">
    <property type="entry name" value="UDP-N-ACETYLMURAMOYL-TRIPEPTIDE--D-ALANYL-D-ALANINE LIGASE"/>
    <property type="match status" value="1"/>
</dbReference>
<dbReference type="Gene3D" id="3.40.1190.10">
    <property type="entry name" value="Mur-like, catalytic domain"/>
    <property type="match status" value="1"/>
</dbReference>
<keyword evidence="1" id="KW-0436">Ligase</keyword>
<dbReference type="InterPro" id="IPR051046">
    <property type="entry name" value="MurCDEF_CellWall_CoF430Synth"/>
</dbReference>
<dbReference type="PANTHER" id="PTHR43024:SF1">
    <property type="entry name" value="UDP-N-ACETYLMURAMOYL-TRIPEPTIDE--D-ALANYL-D-ALANINE LIGASE"/>
    <property type="match status" value="1"/>
</dbReference>
<dbReference type="EMBL" id="MFDH01000021">
    <property type="protein sequence ID" value="OGE35602.1"/>
    <property type="molecule type" value="Genomic_DNA"/>
</dbReference>
<feature type="domain" description="Mur ligase C-terminal" evidence="4">
    <location>
        <begin position="262"/>
        <end position="389"/>
    </location>
</feature>
<protein>
    <recommendedName>
        <fullName evidence="4">Mur ligase C-terminal domain-containing protein</fullName>
    </recommendedName>
</protein>
<accession>A0A1F5K3S2</accession>
<evidence type="ECO:0000313" key="5">
    <source>
        <dbReference type="EMBL" id="OGE35602.1"/>
    </source>
</evidence>
<evidence type="ECO:0000259" key="4">
    <source>
        <dbReference type="Pfam" id="PF02875"/>
    </source>
</evidence>
<keyword evidence="3" id="KW-0067">ATP-binding</keyword>